<name>A0ABP7U694_9BACT</name>
<feature type="chain" id="PRO_5047240798" description="DUF4932 domain-containing protein" evidence="1">
    <location>
        <begin position="19"/>
        <end position="493"/>
    </location>
</feature>
<dbReference type="EMBL" id="BAABDK010000017">
    <property type="protein sequence ID" value="GAA4036792.1"/>
    <property type="molecule type" value="Genomic_DNA"/>
</dbReference>
<comment type="caution">
    <text evidence="2">The sequence shown here is derived from an EMBL/GenBank/DDBJ whole genome shotgun (WGS) entry which is preliminary data.</text>
</comment>
<evidence type="ECO:0000313" key="3">
    <source>
        <dbReference type="Proteomes" id="UP001501469"/>
    </source>
</evidence>
<organism evidence="2 3">
    <name type="scientific">Hymenobacter glaciei</name>
    <dbReference type="NCBI Taxonomy" id="877209"/>
    <lineage>
        <taxon>Bacteria</taxon>
        <taxon>Pseudomonadati</taxon>
        <taxon>Bacteroidota</taxon>
        <taxon>Cytophagia</taxon>
        <taxon>Cytophagales</taxon>
        <taxon>Hymenobacteraceae</taxon>
        <taxon>Hymenobacter</taxon>
    </lineage>
</organism>
<evidence type="ECO:0000313" key="2">
    <source>
        <dbReference type="EMBL" id="GAA4036792.1"/>
    </source>
</evidence>
<proteinExistence type="predicted"/>
<reference evidence="3" key="1">
    <citation type="journal article" date="2019" name="Int. J. Syst. Evol. Microbiol.">
        <title>The Global Catalogue of Microorganisms (GCM) 10K type strain sequencing project: providing services to taxonomists for standard genome sequencing and annotation.</title>
        <authorList>
            <consortium name="The Broad Institute Genomics Platform"/>
            <consortium name="The Broad Institute Genome Sequencing Center for Infectious Disease"/>
            <person name="Wu L."/>
            <person name="Ma J."/>
        </authorList>
    </citation>
    <scope>NUCLEOTIDE SEQUENCE [LARGE SCALE GENOMIC DNA]</scope>
    <source>
        <strain evidence="3">JCM 17225</strain>
    </source>
</reference>
<sequence length="493" mass="55525">MKQLLFLGFLLGSLSGWAQPTASPGPAVSVEVSRVHSLVRFVETIAGSNNSYRGSRRAFEASRFNTPEARRWLRRYQSLDHDPGFDRDGFPAGRLGSVGSIEPSYLAASADAQDLPDLQRRTAGLLPNEVLVSLDSAYRYFTPAFDTLAWQPNATELGRLRPAYTEFLAKSQLMQKFGRLRTFYGSVWPDALPYRILLTPQLDAKQGLGGLIFTNHATAMGNLVLLDCHPVSRTFVDGTAVVFHEMSHTLSTQQRLGLQQQLEGWYLHHPSPNHRYAYNLMEEALATVAGEWIYAQQTGRPESGEWYYDDYINRYAKAIYPLMTSYVERGKTIDSLFVNQAIDLFDTTFPQAATDYVNLFRNILYWTDADDFQAAVQPFRDRFRSTFTYSTSPILNSERALKRAQSGEVLSVILVTHEHAATLRYLREHLPALRKQRLRPEQSFVLSTTGPSGAFILVNAHNLAQLTAAAKLLEQQGHMNPKVPLVLLQEAKL</sequence>
<keyword evidence="1" id="KW-0732">Signal</keyword>
<dbReference type="RefSeq" id="WP_345054158.1">
    <property type="nucleotide sequence ID" value="NZ_BAABDK010000017.1"/>
</dbReference>
<evidence type="ECO:0008006" key="4">
    <source>
        <dbReference type="Google" id="ProtNLM"/>
    </source>
</evidence>
<gene>
    <name evidence="2" type="ORF">GCM10022409_22140</name>
</gene>
<protein>
    <recommendedName>
        <fullName evidence="4">DUF4932 domain-containing protein</fullName>
    </recommendedName>
</protein>
<accession>A0ABP7U694</accession>
<dbReference type="Proteomes" id="UP001501469">
    <property type="component" value="Unassembled WGS sequence"/>
</dbReference>
<evidence type="ECO:0000256" key="1">
    <source>
        <dbReference type="SAM" id="SignalP"/>
    </source>
</evidence>
<keyword evidence="3" id="KW-1185">Reference proteome</keyword>
<feature type="signal peptide" evidence="1">
    <location>
        <begin position="1"/>
        <end position="18"/>
    </location>
</feature>